<dbReference type="InterPro" id="IPR013046">
    <property type="entry name" value="GpV/Gp45"/>
</dbReference>
<accession>A0A098AYV7</accession>
<dbReference type="PATRIC" id="fig|49338.4.peg.1528"/>
<proteinExistence type="predicted"/>
<organism evidence="1">
    <name type="scientific">Desulfitobacterium hafniense</name>
    <name type="common">Desulfitobacterium frappieri</name>
    <dbReference type="NCBI Taxonomy" id="49338"/>
    <lineage>
        <taxon>Bacteria</taxon>
        <taxon>Bacillati</taxon>
        <taxon>Bacillota</taxon>
        <taxon>Clostridia</taxon>
        <taxon>Eubacteriales</taxon>
        <taxon>Desulfitobacteriaceae</taxon>
        <taxon>Desulfitobacterium</taxon>
    </lineage>
</organism>
<dbReference type="Gene3D" id="2.40.50.230">
    <property type="entry name" value="Gp5 N-terminal domain"/>
    <property type="match status" value="1"/>
</dbReference>
<dbReference type="Gene3D" id="6.20.150.10">
    <property type="match status" value="1"/>
</dbReference>
<dbReference type="NCBIfam" id="TIGR01644">
    <property type="entry name" value="phage_P2_V"/>
    <property type="match status" value="1"/>
</dbReference>
<dbReference type="AlphaFoldDB" id="A0A098AYV7"/>
<sequence length="152" mass="16228">MNEHLIGEVVSINPAKCRARIKFDDRDGIISEELAVVVKGSLKNKDYWMPRVGEAVLCSFAGKKGFILGAIYSDADPPPVSSEKKRYIEFEDGTAIEYDSATHTLTVECVGTINIKGNITVSEGDIVVDGISIKNHIHSAPGGNTSPPIGGG</sequence>
<dbReference type="RefSeq" id="WP_208925476.1">
    <property type="nucleotide sequence ID" value="NZ_LK996017.1"/>
</dbReference>
<dbReference type="EMBL" id="LK996017">
    <property type="protein sequence ID" value="CDX01305.1"/>
    <property type="molecule type" value="Genomic_DNA"/>
</dbReference>
<evidence type="ECO:0000313" key="1">
    <source>
        <dbReference type="EMBL" id="CDX01305.1"/>
    </source>
</evidence>
<name>A0A098AYV7_DESHA</name>
<gene>
    <name evidence="1" type="ORF">DPCES_1418</name>
</gene>
<protein>
    <submittedName>
        <fullName evidence="1">Phage baseplate assembly protein V</fullName>
    </submittedName>
</protein>
<reference evidence="1" key="1">
    <citation type="submission" date="2014-07" db="EMBL/GenBank/DDBJ databases">
        <authorList>
            <person name="Hornung V.Bastian."/>
        </authorList>
    </citation>
    <scope>NUCLEOTIDE SEQUENCE</scope>
    <source>
        <strain evidence="1">PCE-S</strain>
    </source>
</reference>
<dbReference type="InterPro" id="IPR037026">
    <property type="entry name" value="Vgr_OB-fold_dom_sf"/>
</dbReference>